<accession>A0A3D9BNK1</accession>
<reference evidence="1 2" key="1">
    <citation type="journal article" date="2006" name="Int. J. Syst. Evol. Microbiol.">
        <title>Chryseobacterium piscium sp. nov., isolated from fish of the South Atlantic Ocean off South Africa.</title>
        <authorList>
            <person name="de Beer H."/>
            <person name="Hugo C.J."/>
            <person name="Jooste P.J."/>
            <person name="Vancanneyt M."/>
            <person name="Coenye T."/>
            <person name="Vandamme P."/>
        </authorList>
    </citation>
    <scope>NUCLEOTIDE SEQUENCE [LARGE SCALE GENOMIC DNA]</scope>
    <source>
        <strain evidence="1 2">CCUG 51923</strain>
    </source>
</reference>
<protein>
    <submittedName>
        <fullName evidence="1">Uncharacterized protein</fullName>
    </submittedName>
</protein>
<proteinExistence type="predicted"/>
<organism evidence="1 2">
    <name type="scientific">Chryseobacterium piscium</name>
    <dbReference type="NCBI Taxonomy" id="333702"/>
    <lineage>
        <taxon>Bacteria</taxon>
        <taxon>Pseudomonadati</taxon>
        <taxon>Bacteroidota</taxon>
        <taxon>Flavobacteriia</taxon>
        <taxon>Flavobacteriales</taxon>
        <taxon>Weeksellaceae</taxon>
        <taxon>Chryseobacterium group</taxon>
        <taxon>Chryseobacterium</taxon>
    </lineage>
</organism>
<gene>
    <name evidence="1" type="ORF">DRF62_07440</name>
</gene>
<dbReference type="Proteomes" id="UP000256512">
    <property type="component" value="Unassembled WGS sequence"/>
</dbReference>
<sequence length="191" mass="22714">MKNIITIFVLILFSNFYSQNKISDITEDALKLYIKDTLKHRFNDGDYIAVSLHSETLYIETLDRDFELYKKTKNYKWFMLEGKQIIIFCDLKSEEDCNDYFHRLKLKSISNSNKILSDEESNIYKLDGEKHLWRLSLDKNNNIVSINGRLIEAEIANPKGFRKFLKKYSKLLLYQMDENGVIVYPKPYLQK</sequence>
<evidence type="ECO:0000313" key="2">
    <source>
        <dbReference type="Proteomes" id="UP000256512"/>
    </source>
</evidence>
<dbReference type="EMBL" id="QNVS01000016">
    <property type="protein sequence ID" value="REC55093.1"/>
    <property type="molecule type" value="Genomic_DNA"/>
</dbReference>
<name>A0A3D9BNK1_9FLAO</name>
<dbReference type="RefSeq" id="WP_115949761.1">
    <property type="nucleotide sequence ID" value="NZ_QNVS01000016.1"/>
</dbReference>
<dbReference type="AlphaFoldDB" id="A0A3D9BNK1"/>
<keyword evidence="2" id="KW-1185">Reference proteome</keyword>
<comment type="caution">
    <text evidence="1">The sequence shown here is derived from an EMBL/GenBank/DDBJ whole genome shotgun (WGS) entry which is preliminary data.</text>
</comment>
<evidence type="ECO:0000313" key="1">
    <source>
        <dbReference type="EMBL" id="REC55093.1"/>
    </source>
</evidence>